<evidence type="ECO:0000313" key="2">
    <source>
        <dbReference type="EnsemblPlants" id="TuG1812G0300004305.01.T06"/>
    </source>
</evidence>
<gene>
    <name evidence="2" type="primary">LOC125545496</name>
</gene>
<reference evidence="3" key="1">
    <citation type="journal article" date="2013" name="Nature">
        <title>Draft genome of the wheat A-genome progenitor Triticum urartu.</title>
        <authorList>
            <person name="Ling H.Q."/>
            <person name="Zhao S."/>
            <person name="Liu D."/>
            <person name="Wang J."/>
            <person name="Sun H."/>
            <person name="Zhang C."/>
            <person name="Fan H."/>
            <person name="Li D."/>
            <person name="Dong L."/>
            <person name="Tao Y."/>
            <person name="Gao C."/>
            <person name="Wu H."/>
            <person name="Li Y."/>
            <person name="Cui Y."/>
            <person name="Guo X."/>
            <person name="Zheng S."/>
            <person name="Wang B."/>
            <person name="Yu K."/>
            <person name="Liang Q."/>
            <person name="Yang W."/>
            <person name="Lou X."/>
            <person name="Chen J."/>
            <person name="Feng M."/>
            <person name="Jian J."/>
            <person name="Zhang X."/>
            <person name="Luo G."/>
            <person name="Jiang Y."/>
            <person name="Liu J."/>
            <person name="Wang Z."/>
            <person name="Sha Y."/>
            <person name="Zhang B."/>
            <person name="Wu H."/>
            <person name="Tang D."/>
            <person name="Shen Q."/>
            <person name="Xue P."/>
            <person name="Zou S."/>
            <person name="Wang X."/>
            <person name="Liu X."/>
            <person name="Wang F."/>
            <person name="Yang Y."/>
            <person name="An X."/>
            <person name="Dong Z."/>
            <person name="Zhang K."/>
            <person name="Zhang X."/>
            <person name="Luo M.C."/>
            <person name="Dvorak J."/>
            <person name="Tong Y."/>
            <person name="Wang J."/>
            <person name="Yang H."/>
            <person name="Li Z."/>
            <person name="Wang D."/>
            <person name="Zhang A."/>
            <person name="Wang J."/>
        </authorList>
    </citation>
    <scope>NUCLEOTIDE SEQUENCE</scope>
    <source>
        <strain evidence="3">cv. G1812</strain>
    </source>
</reference>
<keyword evidence="3" id="KW-1185">Reference proteome</keyword>
<dbReference type="EnsemblPlants" id="TuG1812G0300004305.01.T06">
    <property type="protein sequence ID" value="TuG1812G0300004305.01.T06"/>
    <property type="gene ID" value="TuG1812G0300004305.01"/>
</dbReference>
<dbReference type="Gramene" id="TuG1812G0300004305.01.T06">
    <property type="protein sequence ID" value="TuG1812G0300004305.01.T06"/>
    <property type="gene ID" value="TuG1812G0300004305.01"/>
</dbReference>
<sequence>SPSSRSASARDRDPNPNHLSRTASPPSPALYTSLCPETRVPAPPLPPPAPPSPPPPPPIHLLPSSSPPPGPVAHLRRGSLPRLRPWPTTTSGGCARQLAHDLAHGCGSARARLRLSVRKDTPKNIYAPKFGRSPRISRITRVLNSGNGSWAICSTAWMGEQQCNCSLFLY</sequence>
<protein>
    <submittedName>
        <fullName evidence="2">Uncharacterized protein</fullName>
    </submittedName>
</protein>
<name>A0A8R7U0K6_TRIUA</name>
<organism evidence="2 3">
    <name type="scientific">Triticum urartu</name>
    <name type="common">Red wild einkorn</name>
    <name type="synonym">Crithodium urartu</name>
    <dbReference type="NCBI Taxonomy" id="4572"/>
    <lineage>
        <taxon>Eukaryota</taxon>
        <taxon>Viridiplantae</taxon>
        <taxon>Streptophyta</taxon>
        <taxon>Embryophyta</taxon>
        <taxon>Tracheophyta</taxon>
        <taxon>Spermatophyta</taxon>
        <taxon>Magnoliopsida</taxon>
        <taxon>Liliopsida</taxon>
        <taxon>Poales</taxon>
        <taxon>Poaceae</taxon>
        <taxon>BOP clade</taxon>
        <taxon>Pooideae</taxon>
        <taxon>Triticodae</taxon>
        <taxon>Triticeae</taxon>
        <taxon>Triticinae</taxon>
        <taxon>Triticum</taxon>
    </lineage>
</organism>
<dbReference type="Proteomes" id="UP000015106">
    <property type="component" value="Chromosome 3"/>
</dbReference>
<evidence type="ECO:0000256" key="1">
    <source>
        <dbReference type="SAM" id="MobiDB-lite"/>
    </source>
</evidence>
<feature type="compositionally biased region" description="Pro residues" evidence="1">
    <location>
        <begin position="41"/>
        <end position="71"/>
    </location>
</feature>
<reference evidence="2" key="3">
    <citation type="submission" date="2022-06" db="UniProtKB">
        <authorList>
            <consortium name="EnsemblPlants"/>
        </authorList>
    </citation>
    <scope>IDENTIFICATION</scope>
</reference>
<accession>A0A8R7U0K6</accession>
<dbReference type="AlphaFoldDB" id="A0A8R7U0K6"/>
<feature type="region of interest" description="Disordered" evidence="1">
    <location>
        <begin position="1"/>
        <end position="92"/>
    </location>
</feature>
<proteinExistence type="predicted"/>
<reference evidence="2" key="2">
    <citation type="submission" date="2018-03" db="EMBL/GenBank/DDBJ databases">
        <title>The Triticum urartu genome reveals the dynamic nature of wheat genome evolution.</title>
        <authorList>
            <person name="Ling H."/>
            <person name="Ma B."/>
            <person name="Shi X."/>
            <person name="Liu H."/>
            <person name="Dong L."/>
            <person name="Sun H."/>
            <person name="Cao Y."/>
            <person name="Gao Q."/>
            <person name="Zheng S."/>
            <person name="Li Y."/>
            <person name="Yu Y."/>
            <person name="Du H."/>
            <person name="Qi M."/>
            <person name="Li Y."/>
            <person name="Yu H."/>
            <person name="Cui Y."/>
            <person name="Wang N."/>
            <person name="Chen C."/>
            <person name="Wu H."/>
            <person name="Zhao Y."/>
            <person name="Zhang J."/>
            <person name="Li Y."/>
            <person name="Zhou W."/>
            <person name="Zhang B."/>
            <person name="Hu W."/>
            <person name="Eijk M."/>
            <person name="Tang J."/>
            <person name="Witsenboer H."/>
            <person name="Zhao S."/>
            <person name="Li Z."/>
            <person name="Zhang A."/>
            <person name="Wang D."/>
            <person name="Liang C."/>
        </authorList>
    </citation>
    <scope>NUCLEOTIDE SEQUENCE [LARGE SCALE GENOMIC DNA]</scope>
    <source>
        <strain evidence="2">cv. G1812</strain>
    </source>
</reference>
<evidence type="ECO:0000313" key="3">
    <source>
        <dbReference type="Proteomes" id="UP000015106"/>
    </source>
</evidence>